<feature type="active site" evidence="13">
    <location>
        <position position="68"/>
    </location>
</feature>
<evidence type="ECO:0000256" key="13">
    <source>
        <dbReference type="HAMAP-Rule" id="MF_00034"/>
    </source>
</evidence>
<dbReference type="STRING" id="1802439.A2589_00345"/>
<keyword evidence="7 13" id="KW-0378">Hydrolase</keyword>
<dbReference type="GO" id="GO:0006281">
    <property type="term" value="P:DNA repair"/>
    <property type="evidence" value="ECO:0007669"/>
    <property type="project" value="UniProtKB-UniRule"/>
</dbReference>
<evidence type="ECO:0000256" key="8">
    <source>
        <dbReference type="ARBA" id="ARBA00022842"/>
    </source>
</evidence>
<evidence type="ECO:0000256" key="1">
    <source>
        <dbReference type="ARBA" id="ARBA00009518"/>
    </source>
</evidence>
<evidence type="ECO:0000256" key="2">
    <source>
        <dbReference type="ARBA" id="ARBA00022490"/>
    </source>
</evidence>
<dbReference type="SUPFAM" id="SSF53098">
    <property type="entry name" value="Ribonuclease H-like"/>
    <property type="match status" value="1"/>
</dbReference>
<dbReference type="GO" id="GO:0048476">
    <property type="term" value="C:Holliday junction resolvase complex"/>
    <property type="evidence" value="ECO:0007669"/>
    <property type="project" value="UniProtKB-UniRule"/>
</dbReference>
<dbReference type="AlphaFoldDB" id="A0A1G2QI26"/>
<protein>
    <recommendedName>
        <fullName evidence="13 14">Crossover junction endodeoxyribonuclease RuvC</fullName>
        <ecNumber evidence="13 14">3.1.21.10</ecNumber>
    </recommendedName>
    <alternativeName>
        <fullName evidence="13">Holliday junction nuclease RuvC</fullName>
    </alternativeName>
    <alternativeName>
        <fullName evidence="13">Holliday junction resolvase RuvC</fullName>
    </alternativeName>
</protein>
<comment type="subcellular location">
    <subcellularLocation>
        <location evidence="13">Cytoplasm</location>
    </subcellularLocation>
</comment>
<dbReference type="GO" id="GO:0008821">
    <property type="term" value="F:crossover junction DNA endonuclease activity"/>
    <property type="evidence" value="ECO:0007669"/>
    <property type="project" value="UniProtKB-UniRule"/>
</dbReference>
<dbReference type="InterPro" id="IPR012337">
    <property type="entry name" value="RNaseH-like_sf"/>
</dbReference>
<dbReference type="PRINTS" id="PR00696">
    <property type="entry name" value="RSOLVASERUVC"/>
</dbReference>
<keyword evidence="11 13" id="KW-0234">DNA repair</keyword>
<gene>
    <name evidence="13" type="primary">ruvC</name>
    <name evidence="15" type="ORF">A2589_00345</name>
</gene>
<keyword evidence="3 13" id="KW-0540">Nuclease</keyword>
<dbReference type="EC" id="3.1.21.10" evidence="13 14"/>
<evidence type="ECO:0000256" key="14">
    <source>
        <dbReference type="NCBIfam" id="TIGR00228"/>
    </source>
</evidence>
<dbReference type="CDD" id="cd16962">
    <property type="entry name" value="RuvC"/>
    <property type="match status" value="1"/>
</dbReference>
<evidence type="ECO:0000256" key="3">
    <source>
        <dbReference type="ARBA" id="ARBA00022722"/>
    </source>
</evidence>
<dbReference type="EMBL" id="MHTK01000002">
    <property type="protein sequence ID" value="OHA60117.1"/>
    <property type="molecule type" value="Genomic_DNA"/>
</dbReference>
<dbReference type="GO" id="GO:0003677">
    <property type="term" value="F:DNA binding"/>
    <property type="evidence" value="ECO:0007669"/>
    <property type="project" value="UniProtKB-KW"/>
</dbReference>
<feature type="binding site" evidence="13">
    <location>
        <position position="68"/>
    </location>
    <ligand>
        <name>Mg(2+)</name>
        <dbReference type="ChEBI" id="CHEBI:18420"/>
        <label>2</label>
    </ligand>
</feature>
<dbReference type="Pfam" id="PF02075">
    <property type="entry name" value="RuvC"/>
    <property type="match status" value="1"/>
</dbReference>
<evidence type="ECO:0000256" key="12">
    <source>
        <dbReference type="ARBA" id="ARBA00029354"/>
    </source>
</evidence>
<keyword evidence="9 13" id="KW-0238">DNA-binding</keyword>
<dbReference type="Gene3D" id="3.30.420.10">
    <property type="entry name" value="Ribonuclease H-like superfamily/Ribonuclease H"/>
    <property type="match status" value="1"/>
</dbReference>
<keyword evidence="10 13" id="KW-0233">DNA recombination</keyword>
<keyword evidence="5 13" id="KW-0255">Endonuclease</keyword>
<accession>A0A1G2QI26</accession>
<dbReference type="InterPro" id="IPR036397">
    <property type="entry name" value="RNaseH_sf"/>
</dbReference>
<comment type="caution">
    <text evidence="15">The sequence shown here is derived from an EMBL/GenBank/DDBJ whole genome shotgun (WGS) entry which is preliminary data.</text>
</comment>
<sequence length="162" mass="17706">MLILGIDPGYDRLGLAVIQKLPHQKETLLESCCITSAKQDEFSRRLATLGEPIVSILNRLPIDGIAIENLFVTKNQKTATRVAEVRGMILYLAGSKKIPVIEFTPPAIKLAVTGFGRADKKQVTAMAQKLLAIPPETKRLDDEFDAMVIALAGLAHASTWLK</sequence>
<dbReference type="PANTHER" id="PTHR30194">
    <property type="entry name" value="CROSSOVER JUNCTION ENDODEOXYRIBONUCLEASE RUVC"/>
    <property type="match status" value="1"/>
</dbReference>
<evidence type="ECO:0000313" key="15">
    <source>
        <dbReference type="EMBL" id="OHA60117.1"/>
    </source>
</evidence>
<evidence type="ECO:0000256" key="4">
    <source>
        <dbReference type="ARBA" id="ARBA00022723"/>
    </source>
</evidence>
<evidence type="ECO:0000256" key="6">
    <source>
        <dbReference type="ARBA" id="ARBA00022763"/>
    </source>
</evidence>
<evidence type="ECO:0000256" key="11">
    <source>
        <dbReference type="ARBA" id="ARBA00023204"/>
    </source>
</evidence>
<dbReference type="Proteomes" id="UP000177838">
    <property type="component" value="Unassembled WGS sequence"/>
</dbReference>
<dbReference type="FunFam" id="3.30.420.10:FF:000002">
    <property type="entry name" value="Crossover junction endodeoxyribonuclease RuvC"/>
    <property type="match status" value="1"/>
</dbReference>
<dbReference type="PANTHER" id="PTHR30194:SF3">
    <property type="entry name" value="CROSSOVER JUNCTION ENDODEOXYRIBONUCLEASE RUVC"/>
    <property type="match status" value="1"/>
</dbReference>
<comment type="subunit">
    <text evidence="13">Homodimer which binds Holliday junction (HJ) DNA. The HJ becomes 2-fold symmetrical on binding to RuvC with unstacked arms; it has a different conformation from HJ DNA in complex with RuvA. In the full resolvosome a probable DNA-RuvA(4)-RuvB(12)-RuvC(2) complex forms which resolves the HJ.</text>
</comment>
<dbReference type="NCBIfam" id="TIGR00228">
    <property type="entry name" value="ruvC"/>
    <property type="match status" value="1"/>
</dbReference>
<feature type="active site" evidence="13">
    <location>
        <position position="142"/>
    </location>
</feature>
<reference evidence="15 16" key="1">
    <citation type="journal article" date="2016" name="Nat. Commun.">
        <title>Thousands of microbial genomes shed light on interconnected biogeochemical processes in an aquifer system.</title>
        <authorList>
            <person name="Anantharaman K."/>
            <person name="Brown C.T."/>
            <person name="Hug L.A."/>
            <person name="Sharon I."/>
            <person name="Castelle C.J."/>
            <person name="Probst A.J."/>
            <person name="Thomas B.C."/>
            <person name="Singh A."/>
            <person name="Wilkins M.J."/>
            <person name="Karaoz U."/>
            <person name="Brodie E.L."/>
            <person name="Williams K.H."/>
            <person name="Hubbard S.S."/>
            <person name="Banfield J.F."/>
        </authorList>
    </citation>
    <scope>NUCLEOTIDE SEQUENCE [LARGE SCALE GENOMIC DNA]</scope>
</reference>
<evidence type="ECO:0000256" key="5">
    <source>
        <dbReference type="ARBA" id="ARBA00022759"/>
    </source>
</evidence>
<dbReference type="GO" id="GO:0000287">
    <property type="term" value="F:magnesium ion binding"/>
    <property type="evidence" value="ECO:0007669"/>
    <property type="project" value="UniProtKB-UniRule"/>
</dbReference>
<comment type="similarity">
    <text evidence="1 13">Belongs to the RuvC family.</text>
</comment>
<evidence type="ECO:0000256" key="7">
    <source>
        <dbReference type="ARBA" id="ARBA00022801"/>
    </source>
</evidence>
<feature type="active site" evidence="13">
    <location>
        <position position="7"/>
    </location>
</feature>
<name>A0A1G2QI26_9BACT</name>
<evidence type="ECO:0000256" key="10">
    <source>
        <dbReference type="ARBA" id="ARBA00023172"/>
    </source>
</evidence>
<dbReference type="GO" id="GO:0006310">
    <property type="term" value="P:DNA recombination"/>
    <property type="evidence" value="ECO:0007669"/>
    <property type="project" value="UniProtKB-UniRule"/>
</dbReference>
<proteinExistence type="inferred from homology"/>
<feature type="binding site" evidence="13">
    <location>
        <position position="7"/>
    </location>
    <ligand>
        <name>Mg(2+)</name>
        <dbReference type="ChEBI" id="CHEBI:18420"/>
        <label>1</label>
    </ligand>
</feature>
<evidence type="ECO:0000313" key="16">
    <source>
        <dbReference type="Proteomes" id="UP000177838"/>
    </source>
</evidence>
<comment type="cofactor">
    <cofactor evidence="13">
        <name>Mg(2+)</name>
        <dbReference type="ChEBI" id="CHEBI:18420"/>
    </cofactor>
    <text evidence="13">Binds 2 Mg(2+) ion per subunit.</text>
</comment>
<keyword evidence="2 13" id="KW-0963">Cytoplasm</keyword>
<dbReference type="GO" id="GO:0005737">
    <property type="term" value="C:cytoplasm"/>
    <property type="evidence" value="ECO:0007669"/>
    <property type="project" value="UniProtKB-SubCell"/>
</dbReference>
<organism evidence="15 16">
    <name type="scientific">Candidatus Vogelbacteria bacterium RIFOXYD1_FULL_46_19</name>
    <dbReference type="NCBI Taxonomy" id="1802439"/>
    <lineage>
        <taxon>Bacteria</taxon>
        <taxon>Candidatus Vogeliibacteriota</taxon>
    </lineage>
</organism>
<keyword evidence="8 13" id="KW-0460">Magnesium</keyword>
<evidence type="ECO:0000256" key="9">
    <source>
        <dbReference type="ARBA" id="ARBA00023125"/>
    </source>
</evidence>
<dbReference type="InterPro" id="IPR002176">
    <property type="entry name" value="X-over_junc_endoDNase_RuvC"/>
</dbReference>
<comment type="function">
    <text evidence="13">The RuvA-RuvB-RuvC complex processes Holliday junction (HJ) DNA during genetic recombination and DNA repair. Endonuclease that resolves HJ intermediates. Cleaves cruciform DNA by making single-stranded nicks across the HJ at symmetrical positions within the homologous arms, yielding a 5'-phosphate and a 3'-hydroxyl group; requires a central core of homology in the junction. The consensus cleavage sequence is 5'-(A/T)TT(C/G)-3'. Cleavage occurs on the 3'-side of the TT dinucleotide at the point of strand exchange. HJ branch migration catalyzed by RuvA-RuvB allows RuvC to scan DNA until it finds its consensus sequence, where it cleaves and resolves the cruciform DNA.</text>
</comment>
<feature type="binding site" evidence="13">
    <location>
        <position position="142"/>
    </location>
    <ligand>
        <name>Mg(2+)</name>
        <dbReference type="ChEBI" id="CHEBI:18420"/>
        <label>1</label>
    </ligand>
</feature>
<dbReference type="HAMAP" id="MF_00034">
    <property type="entry name" value="RuvC"/>
    <property type="match status" value="1"/>
</dbReference>
<comment type="catalytic activity">
    <reaction evidence="12 13">
        <text>Endonucleolytic cleavage at a junction such as a reciprocal single-stranded crossover between two homologous DNA duplexes (Holliday junction).</text>
        <dbReference type="EC" id="3.1.21.10"/>
    </reaction>
</comment>
<keyword evidence="4 13" id="KW-0479">Metal-binding</keyword>
<keyword evidence="6 13" id="KW-0227">DNA damage</keyword>